<comment type="caution">
    <text evidence="16">The sequence shown here is derived from an EMBL/GenBank/DDBJ whole genome shotgun (WGS) entry which is preliminary data.</text>
</comment>
<dbReference type="Gene3D" id="1.50.10.10">
    <property type="match status" value="1"/>
</dbReference>
<dbReference type="InterPro" id="IPR008928">
    <property type="entry name" value="6-hairpin_glycosidase_sf"/>
</dbReference>
<organism evidence="16 17">
    <name type="scientific">Dispira parvispora</name>
    <dbReference type="NCBI Taxonomy" id="1520584"/>
    <lineage>
        <taxon>Eukaryota</taxon>
        <taxon>Fungi</taxon>
        <taxon>Fungi incertae sedis</taxon>
        <taxon>Zoopagomycota</taxon>
        <taxon>Kickxellomycotina</taxon>
        <taxon>Dimargaritomycetes</taxon>
        <taxon>Dimargaritales</taxon>
        <taxon>Dimargaritaceae</taxon>
        <taxon>Dispira</taxon>
    </lineage>
</organism>
<dbReference type="Gene3D" id="1.10.240.10">
    <property type="entry name" value="Tyrosyl-Transfer RNA Synthetase"/>
    <property type="match status" value="1"/>
</dbReference>
<dbReference type="GO" id="GO:0004573">
    <property type="term" value="F:Glc3Man9GlcNAc2 oligosaccharide glucosidase activity"/>
    <property type="evidence" value="ECO:0007669"/>
    <property type="project" value="UniProtKB-UniRule"/>
</dbReference>
<evidence type="ECO:0000256" key="1">
    <source>
        <dbReference type="ARBA" id="ARBA00004648"/>
    </source>
</evidence>
<keyword evidence="5 12" id="KW-0256">Endoplasmic reticulum</keyword>
<accession>A0A9W8E672</accession>
<keyword evidence="17" id="KW-1185">Reference proteome</keyword>
<reference evidence="16" key="1">
    <citation type="submission" date="2022-07" db="EMBL/GenBank/DDBJ databases">
        <title>Phylogenomic reconstructions and comparative analyses of Kickxellomycotina fungi.</title>
        <authorList>
            <person name="Reynolds N.K."/>
            <person name="Stajich J.E."/>
            <person name="Barry K."/>
            <person name="Grigoriev I.V."/>
            <person name="Crous P."/>
            <person name="Smith M.E."/>
        </authorList>
    </citation>
    <scope>NUCLEOTIDE SEQUENCE</scope>
    <source>
        <strain evidence="16">RSA 1196</strain>
    </source>
</reference>
<evidence type="ECO:0000259" key="15">
    <source>
        <dbReference type="Pfam" id="PF16923"/>
    </source>
</evidence>
<dbReference type="InterPro" id="IPR004888">
    <property type="entry name" value="Glycoside_hydrolase_63"/>
</dbReference>
<dbReference type="AlphaFoldDB" id="A0A9W8E672"/>
<comment type="subcellular location">
    <subcellularLocation>
        <location evidence="1 12">Endoplasmic reticulum membrane</location>
        <topology evidence="1 12">Single-pass type II membrane protein</topology>
    </subcellularLocation>
</comment>
<evidence type="ECO:0000256" key="11">
    <source>
        <dbReference type="ARBA" id="ARBA00038888"/>
    </source>
</evidence>
<feature type="domain" description="Glycosyl hydrolase family 63 C-terminal" evidence="14">
    <location>
        <begin position="401"/>
        <end position="917"/>
    </location>
</feature>
<evidence type="ECO:0000256" key="2">
    <source>
        <dbReference type="ARBA" id="ARBA00010833"/>
    </source>
</evidence>
<dbReference type="InterPro" id="IPR012341">
    <property type="entry name" value="6hp_glycosidase-like_sf"/>
</dbReference>
<evidence type="ECO:0000313" key="16">
    <source>
        <dbReference type="EMBL" id="KAJ1961572.1"/>
    </source>
</evidence>
<dbReference type="GO" id="GO:0005789">
    <property type="term" value="C:endoplasmic reticulum membrane"/>
    <property type="evidence" value="ECO:0007669"/>
    <property type="project" value="UniProtKB-SubCell"/>
</dbReference>
<protein>
    <recommendedName>
        <fullName evidence="11 12">Mannosyl-oligosaccharide glucosidase</fullName>
        <ecNumber evidence="11 12">3.2.1.106</ecNumber>
    </recommendedName>
</protein>
<keyword evidence="6" id="KW-0735">Signal-anchor</keyword>
<dbReference type="Proteomes" id="UP001150925">
    <property type="component" value="Unassembled WGS sequence"/>
</dbReference>
<evidence type="ECO:0000256" key="8">
    <source>
        <dbReference type="ARBA" id="ARBA00023136"/>
    </source>
</evidence>
<dbReference type="SUPFAM" id="SSF52374">
    <property type="entry name" value="Nucleotidylyl transferase"/>
    <property type="match status" value="1"/>
</dbReference>
<keyword evidence="4 12" id="KW-0378">Hydrolase</keyword>
<dbReference type="PANTHER" id="PTHR10412">
    <property type="entry name" value="MANNOSYL-OLIGOSACCHARIDE GLUCOSIDASE"/>
    <property type="match status" value="1"/>
</dbReference>
<sequence>MVEIYSSLSKSTIEQVCAQYATSNTQQFKQDLAEVIIEALRPIQREMVRLQAEPGHVDGVLQDGAQQARELATVTYQEFANRKHKGMRRVFHVALWLLTLSPAWAASESQIPSDADEPQGVGTPADGSQSTPLWGTFRPNIYFGVRPRLPQSLSTGLMWYSLSSFEGVKHIRHDCEMNDQIDYHYQYHDGREFADQIIRDKASNLVLRTQFLLDSSSQETWSVRITGEPLRSNQPIKIGLVYYLTVEDQDASGLKVSSDGDQSESSATVRDSVRFSGRVEKLGDFTMSVTGTSTNQEEEPPTTGNSDHVQVIGVRVPTDEAWKTKAILQGKLEESGQARLEQGEDPFKLDPAALFRPTAVVQEKANVYMVHYTLQAPFEITVHFQPGTAPSDRKLIHPAEDIVTQLDTAKEEFKDRFEQTFALQTKSLTTAEITCAKEGMSNLLGGIGYFYGTQLFATNPPVAPYDRDLQQMFDDEDEDPEVIAEEEIQAVEFKAPVEGEYKHTEPMALFASTPSRSFFPRGFLWDEGFLQLMIGVWDNNLSLEILESWFSQVDEDGWLPREQILGDEARSKVPPEFQVQQPTIGNPPTLFLSVNAFVERFVKYHQKDRSPGVHSLNIALGPDTAKYQTAITNWQLGHHRLSKLYPALQRQFQWFRDTQTCELHNWGRNPPNGECYRWRGRTMNHTLPSGLDDYPRASPHRGEMHVDLLCWVGLMARSLGQIAELVDQPTDALEYQRIYEDIVENLDALHWNEAEQAYCDVTVNDDEESVFVCHKGYLSLFPLVLNLLPPDSPKVGKILDLIHDPDQLWSRHGIRSLSKSDPYYGQGENYWRGPVWININYLVLSALYKHYMMIPGPNQAKAMEVYKDLRRNLINTVAGQYEKTGFFWEQYSPETGKGQRVHPFTGWSALITLVIAEKYP</sequence>
<gene>
    <name evidence="16" type="primary">CWH41</name>
    <name evidence="16" type="ORF">IWQ62_003817</name>
</gene>
<feature type="domain" description="Glycosyl hydrolase family 63 N-terminal" evidence="15">
    <location>
        <begin position="133"/>
        <end position="344"/>
    </location>
</feature>
<dbReference type="SUPFAM" id="SSF48208">
    <property type="entry name" value="Six-hairpin glycosidases"/>
    <property type="match status" value="1"/>
</dbReference>
<evidence type="ECO:0000256" key="9">
    <source>
        <dbReference type="ARBA" id="ARBA00023180"/>
    </source>
</evidence>
<evidence type="ECO:0000256" key="5">
    <source>
        <dbReference type="ARBA" id="ARBA00022824"/>
    </source>
</evidence>
<dbReference type="PANTHER" id="PTHR10412:SF11">
    <property type="entry name" value="MANNOSYL-OLIGOSACCHARIDE GLUCOSIDASE"/>
    <property type="match status" value="1"/>
</dbReference>
<keyword evidence="8" id="KW-0472">Membrane</keyword>
<dbReference type="Pfam" id="PF16923">
    <property type="entry name" value="Glyco_hydro_63N"/>
    <property type="match status" value="1"/>
</dbReference>
<dbReference type="InterPro" id="IPR031631">
    <property type="entry name" value="Glyco_hydro_63N"/>
</dbReference>
<keyword evidence="7" id="KW-1133">Transmembrane helix</keyword>
<evidence type="ECO:0000259" key="14">
    <source>
        <dbReference type="Pfam" id="PF03200"/>
    </source>
</evidence>
<evidence type="ECO:0000256" key="12">
    <source>
        <dbReference type="RuleBase" id="RU368089"/>
    </source>
</evidence>
<feature type="region of interest" description="Disordered" evidence="13">
    <location>
        <begin position="109"/>
        <end position="130"/>
    </location>
</feature>
<feature type="region of interest" description="Disordered" evidence="13">
    <location>
        <begin position="289"/>
        <end position="308"/>
    </location>
</feature>
<keyword evidence="3" id="KW-0812">Transmembrane</keyword>
<comment type="catalytic activity">
    <reaction evidence="12">
        <text>N(4)-(alpha-D-Glc-(1-&gt;2)-alpha-D-Glc-(1-&gt;3)-alpha-D-Glc-(1-&gt;3)-alpha-D-Man-(1-&gt;2)-alpha-D-Man-(1-&gt;2)-alpha-D-Man-(1-&gt;3)-[alpha-D-Man-(1-&gt;2)-alpha-D-Man-(1-&gt;3)-[alpha-D-Man-(1-&gt;2)-alpha-D-Man-(1-&gt;6)]-alpha-D-Man-(1-&gt;6)]-beta-D-Man-(1-&gt;4)-beta-D-GlcNAc-(1-&gt;4)-beta-D-GlcNAc)-L-asparaginyl-[protein] + H2O = N(4)-(alpha-D-Glc-(1-&gt;3)-alpha-D-Glc-(1-&gt;3)-alpha-D-Man-(1-&gt;2)-alpha-D-Man-(1-&gt;2)-alpha-D-Man-(1-&gt;3)-[alpha-D-Man-(1-&gt;2)-alpha-D-Man-(1-&gt;3)-[alpha-D-Man-(1-&gt;2)-alpha-D-Man-(1-&gt;6)]-alpha-D-Man-(1-&gt;6)]-beta-D-Man-(1-&gt;4)-beta-D-GlcNAc-(1-&gt;4)-beta-D-GlcNAc)-L-asparaginyl-[protein] + beta-D-glucose</text>
        <dbReference type="Rhea" id="RHEA:55988"/>
        <dbReference type="Rhea" id="RHEA-COMP:12806"/>
        <dbReference type="Rhea" id="RHEA-COMP:14355"/>
        <dbReference type="ChEBI" id="CHEBI:15377"/>
        <dbReference type="ChEBI" id="CHEBI:15903"/>
        <dbReference type="ChEBI" id="CHEBI:59082"/>
        <dbReference type="ChEBI" id="CHEBI:132537"/>
        <dbReference type="EC" id="3.2.1.106"/>
    </reaction>
</comment>
<dbReference type="InterPro" id="IPR038518">
    <property type="entry name" value="Glyco_hydro_63N_sf"/>
</dbReference>
<keyword evidence="9" id="KW-0325">Glycoprotein</keyword>
<evidence type="ECO:0000256" key="7">
    <source>
        <dbReference type="ARBA" id="ARBA00022989"/>
    </source>
</evidence>
<evidence type="ECO:0000256" key="13">
    <source>
        <dbReference type="SAM" id="MobiDB-lite"/>
    </source>
</evidence>
<dbReference type="GO" id="GO:0009311">
    <property type="term" value="P:oligosaccharide metabolic process"/>
    <property type="evidence" value="ECO:0007669"/>
    <property type="project" value="UniProtKB-UniRule"/>
</dbReference>
<dbReference type="EMBL" id="JANBPY010001111">
    <property type="protein sequence ID" value="KAJ1961572.1"/>
    <property type="molecule type" value="Genomic_DNA"/>
</dbReference>
<dbReference type="OrthoDB" id="410058at2759"/>
<dbReference type="Gene3D" id="2.70.98.110">
    <property type="entry name" value="Glycosyl hydrolase family 63, N-terminal domain"/>
    <property type="match status" value="1"/>
</dbReference>
<dbReference type="InterPro" id="IPR014729">
    <property type="entry name" value="Rossmann-like_a/b/a_fold"/>
</dbReference>
<comment type="function">
    <text evidence="12">Cleaves the distal alpha 1,2-linked glucose residue from the Glc(3)Man(9)GlcNAc(2) oligosaccharide precursor.</text>
</comment>
<evidence type="ECO:0000256" key="4">
    <source>
        <dbReference type="ARBA" id="ARBA00022801"/>
    </source>
</evidence>
<dbReference type="GO" id="GO:0006487">
    <property type="term" value="P:protein N-linked glycosylation"/>
    <property type="evidence" value="ECO:0007669"/>
    <property type="project" value="UniProtKB-UniRule"/>
</dbReference>
<dbReference type="Gene3D" id="3.40.50.620">
    <property type="entry name" value="HUPs"/>
    <property type="match status" value="1"/>
</dbReference>
<evidence type="ECO:0000313" key="17">
    <source>
        <dbReference type="Proteomes" id="UP001150925"/>
    </source>
</evidence>
<comment type="similarity">
    <text evidence="2 12">Belongs to the glycosyl hydrolase 63 family.</text>
</comment>
<proteinExistence type="inferred from homology"/>
<dbReference type="Pfam" id="PF03200">
    <property type="entry name" value="Glyco_hydro_63"/>
    <property type="match status" value="1"/>
</dbReference>
<dbReference type="InterPro" id="IPR031335">
    <property type="entry name" value="Glyco_hydro_63_C"/>
</dbReference>
<evidence type="ECO:0000256" key="10">
    <source>
        <dbReference type="ARBA" id="ARBA00023295"/>
    </source>
</evidence>
<evidence type="ECO:0000256" key="6">
    <source>
        <dbReference type="ARBA" id="ARBA00022968"/>
    </source>
</evidence>
<keyword evidence="10 12" id="KW-0326">Glycosidase</keyword>
<evidence type="ECO:0000256" key="3">
    <source>
        <dbReference type="ARBA" id="ARBA00022692"/>
    </source>
</evidence>
<dbReference type="EC" id="3.2.1.106" evidence="11 12"/>
<name>A0A9W8E672_9FUNG</name>